<name>A0A2U3LPG7_9FIRM</name>
<proteinExistence type="predicted"/>
<dbReference type="PANTHER" id="PTHR11135">
    <property type="entry name" value="HISTONE ACETYLTRANSFERASE-RELATED"/>
    <property type="match status" value="1"/>
</dbReference>
<dbReference type="SFLD" id="SFLDG01086">
    <property type="entry name" value="elongater_protein-like"/>
    <property type="match status" value="1"/>
</dbReference>
<evidence type="ECO:0000256" key="3">
    <source>
        <dbReference type="ARBA" id="ARBA00022691"/>
    </source>
</evidence>
<dbReference type="Pfam" id="PF04055">
    <property type="entry name" value="Radical_SAM"/>
    <property type="match status" value="1"/>
</dbReference>
<keyword evidence="4" id="KW-0479">Metal-binding</keyword>
<protein>
    <recommendedName>
        <fullName evidence="7">Radical SAM core domain-containing protein</fullName>
    </recommendedName>
</protein>
<dbReference type="InterPro" id="IPR032432">
    <property type="entry name" value="Radical_SAM_C"/>
</dbReference>
<dbReference type="AlphaFoldDB" id="A0A2U3LPG7"/>
<gene>
    <name evidence="8" type="primary">ytqA</name>
    <name evidence="8" type="ORF">SBF1_700024</name>
</gene>
<dbReference type="GO" id="GO:0051539">
    <property type="term" value="F:4 iron, 4 sulfur cluster binding"/>
    <property type="evidence" value="ECO:0007669"/>
    <property type="project" value="UniProtKB-KW"/>
</dbReference>
<evidence type="ECO:0000313" key="8">
    <source>
        <dbReference type="EMBL" id="SPF53752.1"/>
    </source>
</evidence>
<dbReference type="InterPro" id="IPR039661">
    <property type="entry name" value="ELP3"/>
</dbReference>
<dbReference type="SFLD" id="SFLDS00029">
    <property type="entry name" value="Radical_SAM"/>
    <property type="match status" value="1"/>
</dbReference>
<dbReference type="InterPro" id="IPR005911">
    <property type="entry name" value="YhcC-like"/>
</dbReference>
<keyword evidence="2" id="KW-0004">4Fe-4S</keyword>
<organism evidence="8 9">
    <name type="scientific">Candidatus Desulfosporosinus infrequens</name>
    <dbReference type="NCBI Taxonomy" id="2043169"/>
    <lineage>
        <taxon>Bacteria</taxon>
        <taxon>Bacillati</taxon>
        <taxon>Bacillota</taxon>
        <taxon>Clostridia</taxon>
        <taxon>Eubacteriales</taxon>
        <taxon>Desulfitobacteriaceae</taxon>
        <taxon>Desulfosporosinus</taxon>
    </lineage>
</organism>
<dbReference type="InterPro" id="IPR006638">
    <property type="entry name" value="Elp3/MiaA/NifB-like_rSAM"/>
</dbReference>
<evidence type="ECO:0000256" key="5">
    <source>
        <dbReference type="ARBA" id="ARBA00023004"/>
    </source>
</evidence>
<keyword evidence="5" id="KW-0408">Iron</keyword>
<keyword evidence="3" id="KW-0949">S-adenosyl-L-methionine</keyword>
<comment type="cofactor">
    <cofactor evidence="1">
        <name>[4Fe-4S] cluster</name>
        <dbReference type="ChEBI" id="CHEBI:49883"/>
    </cofactor>
</comment>
<reference evidence="9" key="1">
    <citation type="submission" date="2018-02" db="EMBL/GenBank/DDBJ databases">
        <authorList>
            <person name="Hausmann B."/>
        </authorList>
    </citation>
    <scope>NUCLEOTIDE SEQUENCE [LARGE SCALE GENOMIC DNA]</scope>
    <source>
        <strain evidence="9">Peat soil MAG SbF1</strain>
    </source>
</reference>
<dbReference type="EMBL" id="OMOF01000668">
    <property type="protein sequence ID" value="SPF53752.1"/>
    <property type="molecule type" value="Genomic_DNA"/>
</dbReference>
<dbReference type="SUPFAM" id="SSF102114">
    <property type="entry name" value="Radical SAM enzymes"/>
    <property type="match status" value="1"/>
</dbReference>
<dbReference type="InterPro" id="IPR007197">
    <property type="entry name" value="rSAM"/>
</dbReference>
<dbReference type="InterPro" id="IPR023404">
    <property type="entry name" value="rSAM_horseshoe"/>
</dbReference>
<evidence type="ECO:0000259" key="7">
    <source>
        <dbReference type="PROSITE" id="PS51918"/>
    </source>
</evidence>
<feature type="domain" description="Radical SAM core" evidence="7">
    <location>
        <begin position="32"/>
        <end position="273"/>
    </location>
</feature>
<accession>A0A2U3LPG7</accession>
<dbReference type="GO" id="GO:0003824">
    <property type="term" value="F:catalytic activity"/>
    <property type="evidence" value="ECO:0007669"/>
    <property type="project" value="InterPro"/>
</dbReference>
<dbReference type="PROSITE" id="PS51918">
    <property type="entry name" value="RADICAL_SAM"/>
    <property type="match status" value="1"/>
</dbReference>
<dbReference type="SMART" id="SM00729">
    <property type="entry name" value="Elp3"/>
    <property type="match status" value="1"/>
</dbReference>
<evidence type="ECO:0000256" key="6">
    <source>
        <dbReference type="ARBA" id="ARBA00023014"/>
    </source>
</evidence>
<evidence type="ECO:0000256" key="4">
    <source>
        <dbReference type="ARBA" id="ARBA00022723"/>
    </source>
</evidence>
<keyword evidence="6" id="KW-0411">Iron-sulfur</keyword>
<dbReference type="SFLD" id="SFLDG01091">
    <property type="entry name" value="uncharacterized_CHP01210-like"/>
    <property type="match status" value="1"/>
</dbReference>
<dbReference type="GO" id="GO:0046872">
    <property type="term" value="F:metal ion binding"/>
    <property type="evidence" value="ECO:0007669"/>
    <property type="project" value="UniProtKB-KW"/>
</dbReference>
<evidence type="ECO:0000256" key="1">
    <source>
        <dbReference type="ARBA" id="ARBA00001966"/>
    </source>
</evidence>
<dbReference type="Pfam" id="PF16199">
    <property type="entry name" value="Radical_SAM_C"/>
    <property type="match status" value="1"/>
</dbReference>
<dbReference type="InterPro" id="IPR058240">
    <property type="entry name" value="rSAM_sf"/>
</dbReference>
<dbReference type="Gene3D" id="3.80.30.20">
    <property type="entry name" value="tm_1862 like domain"/>
    <property type="match status" value="1"/>
</dbReference>
<dbReference type="Proteomes" id="UP000238916">
    <property type="component" value="Unassembled WGS sequence"/>
</dbReference>
<dbReference type="PANTHER" id="PTHR11135:SF1">
    <property type="entry name" value="PROTEIN YHCC"/>
    <property type="match status" value="1"/>
</dbReference>
<evidence type="ECO:0000313" key="9">
    <source>
        <dbReference type="Proteomes" id="UP000238916"/>
    </source>
</evidence>
<sequence>MVLVGKNSNYIKRSVIMQQKRYHTFNEHLRERFGGKIFKVSLDAGFTCPNRDGTLGRDGCVYCSERGSGDFAGKQGLSLHDQFIEVTARMKKKWPYANYIAYFQAYTNTYAPVERLHEVYEAALAEENVVGLAISTRPDCLPENVLDYLEELNQRTYLWVELGLQSIHDRTMQWIERGHNYAQFLKGLEMLHSRGIRVCVHIILGLPGETKAEMMATAQAVAKMPLQGIKIHLLHILKGTPLAAIYQREPFELMTKDDYVSLVVDILEILPPEIVIQRLTGDGPPDTLLGPLWSRKKWEVLNAIDEELARRDTWQGKRAKK</sequence>
<evidence type="ECO:0000256" key="2">
    <source>
        <dbReference type="ARBA" id="ARBA00022485"/>
    </source>
</evidence>
<dbReference type="NCBIfam" id="TIGR01212">
    <property type="entry name" value="TIGR01212 family radical SAM protein"/>
    <property type="match status" value="1"/>
</dbReference>